<dbReference type="OrthoDB" id="431782at2759"/>
<sequence length="218" mass="23313">MGSSVSNASGEVADGSQLKPTLALQLGSSIRDVLRPSKTQIEQAWETHDPKRGKLPRHTVLAILGDLLELQLAAAKLEASRAKSDVARQQVQLERDCRTQRAEVAVTSSGPISQDALDRCTAFVVGSAAGPVMASMMAGYVELPITCLTALRKDEELLHLRVNLLFGSFSSAGSGGERVLSIEDFSEGYLSFFDRAPGLLREAPDSEQPDTSSPCSVQ</sequence>
<reference evidence="1" key="1">
    <citation type="submission" date="2021-02" db="EMBL/GenBank/DDBJ databases">
        <authorList>
            <person name="Dougan E. K."/>
            <person name="Rhodes N."/>
            <person name="Thang M."/>
            <person name="Chan C."/>
        </authorList>
    </citation>
    <scope>NUCLEOTIDE SEQUENCE</scope>
</reference>
<gene>
    <name evidence="1" type="ORF">PGLA1383_LOCUS50772</name>
</gene>
<name>A0A813HC27_POLGL</name>
<evidence type="ECO:0000313" key="1">
    <source>
        <dbReference type="EMBL" id="CAE8635174.1"/>
    </source>
</evidence>
<protein>
    <submittedName>
        <fullName evidence="1">Uncharacterized protein</fullName>
    </submittedName>
</protein>
<dbReference type="Proteomes" id="UP000654075">
    <property type="component" value="Unassembled WGS sequence"/>
</dbReference>
<comment type="caution">
    <text evidence="1">The sequence shown here is derived from an EMBL/GenBank/DDBJ whole genome shotgun (WGS) entry which is preliminary data.</text>
</comment>
<organism evidence="1 2">
    <name type="scientific">Polarella glacialis</name>
    <name type="common">Dinoflagellate</name>
    <dbReference type="NCBI Taxonomy" id="89957"/>
    <lineage>
        <taxon>Eukaryota</taxon>
        <taxon>Sar</taxon>
        <taxon>Alveolata</taxon>
        <taxon>Dinophyceae</taxon>
        <taxon>Suessiales</taxon>
        <taxon>Suessiaceae</taxon>
        <taxon>Polarella</taxon>
    </lineage>
</organism>
<keyword evidence="2" id="KW-1185">Reference proteome</keyword>
<accession>A0A813HC27</accession>
<evidence type="ECO:0000313" key="2">
    <source>
        <dbReference type="Proteomes" id="UP000654075"/>
    </source>
</evidence>
<dbReference type="AlphaFoldDB" id="A0A813HC27"/>
<proteinExistence type="predicted"/>
<dbReference type="EMBL" id="CAJNNV010031254">
    <property type="protein sequence ID" value="CAE8635174.1"/>
    <property type="molecule type" value="Genomic_DNA"/>
</dbReference>
<dbReference type="OMA" id="FKMHAVE"/>